<protein>
    <recommendedName>
        <fullName evidence="8">NACHT domain-containing protein</fullName>
    </recommendedName>
</protein>
<dbReference type="InterPro" id="IPR027417">
    <property type="entry name" value="P-loop_NTPase"/>
</dbReference>
<dbReference type="EMBL" id="JAAQPE010000049">
    <property type="protein sequence ID" value="KAF5689343.1"/>
    <property type="molecule type" value="Genomic_DNA"/>
</dbReference>
<keyword evidence="1" id="KW-0677">Repeat</keyword>
<evidence type="ECO:0000313" key="7">
    <source>
        <dbReference type="Proteomes" id="UP000572754"/>
    </source>
</evidence>
<evidence type="ECO:0000256" key="1">
    <source>
        <dbReference type="ARBA" id="ARBA00022737"/>
    </source>
</evidence>
<dbReference type="PANTHER" id="PTHR10039:SF5">
    <property type="entry name" value="NACHT DOMAIN-CONTAINING PROTEIN"/>
    <property type="match status" value="1"/>
</dbReference>
<feature type="domain" description="Nephrocystin 3-like N-terminal" evidence="4">
    <location>
        <begin position="351"/>
        <end position="512"/>
    </location>
</feature>
<evidence type="ECO:0000259" key="5">
    <source>
        <dbReference type="Pfam" id="PF25053"/>
    </source>
</evidence>
<dbReference type="Gene3D" id="3.40.50.300">
    <property type="entry name" value="P-loop containing nucleotide triphosphate hydrolases"/>
    <property type="match status" value="1"/>
</dbReference>
<keyword evidence="7" id="KW-1185">Reference proteome</keyword>
<dbReference type="AlphaFoldDB" id="A0A8H5XBJ8"/>
<dbReference type="Pfam" id="PF25053">
    <property type="entry name" value="DUF7791"/>
    <property type="match status" value="1"/>
</dbReference>
<evidence type="ECO:0000256" key="3">
    <source>
        <dbReference type="SAM" id="SignalP"/>
    </source>
</evidence>
<comment type="caution">
    <text evidence="6">The sequence shown here is derived from an EMBL/GenBank/DDBJ whole genome shotgun (WGS) entry which is preliminary data.</text>
</comment>
<sequence length="1206" mass="136867">MLTGFEALGAASAVLQVISFATDVVVACKNAYDGATTSQDDLQRYAGQMSEAVGRVHTRCEQMKNSNSRFTSPELQNIAKECKDAADQLETEVRCVTSMQAHGDLLKSIRKTFRASRHRKKLQALQESLSKYQQVIETELTSHLCDAIYFQQEASFSKLDTDVQFLIDQLAQGITDVKNLVSREHAATRSAVTQEGARAEAAINSHTDSQVLDFKTTAETKRKSETFLQSLKATRMKQRYHEVLDSADASLNQVFATYEEIEGLYYGASSKNHHSEDDLNLGNYEYSEDYEHLADNKDSKDDHNLYAGDSEDTNHTGDDTEDVGSEGYESSEESYDPYMINTKYIHRSWHSLNSWLNSDDKMFYIRGKAGSGKSTLVKFILNQDQTKDLIEEWSPDAIILSHFFWKIGSEEQNSIKGLWCSLLYQRLEYQQHLISSTLRHFSHLSLHSVYHDWSIKELQDVWDYVTNLDPRHMCVFLDGLDEIRNEDGFLKLAQTIQSISKNQNTKLCVSTRPETQIMRWLEMMNADGIILEELTAFDMHVYVREKLDQPLSSSPLPFRSLKDLRRKLVSKAEGVFLWLYLATNSILEGIDNEDSEELLSKRLQELPKGLENLYGDMWQRSNARSAVYRDKARRYFRYLILGAYGGISIGSKGDWSFYGLPLLFQIACAEEPQIQKRLLTGTGRIGSSEIIRICNETRASIHTRCAGLLEVQPQESYPSDSEEHVCNFTAYLKASERVRFIHRTAHDFLIDEEAGQAILGCESLNRFPWQARLLEGIVCMVKVLVLELKMPCDLSDIVKEITNFANCWKREGLEVATEMLDAVQPLFGKHFADSDLYFWKPERPFLNHLINNELFDDYVISFLTNECPPYLATSILLNGWCPGYNVRLPKRTFDALIALEADAHVCGVLGHSHHSSLQLVPFIGQATAFTNFLVSFLMSRRTCLECQEHLEENTLGTNSPLEALEIALEMAKTCQNLNLAVALFAIFLEDGNMCIIPLRSWTQTLHDPMPQVSFAIFEVNIQLLLLYLISEVGDNVGQSVLASHQAEDILSRIDNPSAKVRYFMKSRAINDKIEQRSTAPFTLQRIEPQAPTMPRGEIEHLFGVGFDVQTKVLFNDDQTDLTTTTQYIERFEVEEVNIEDAMTSLAAENLGFGSCEELGITPSPSYMEWSRDFDTVSWNLFPLTMRRLEAAAAAIEESDGSTGIDD</sequence>
<feature type="compositionally biased region" description="Basic and acidic residues" evidence="2">
    <location>
        <begin position="295"/>
        <end position="304"/>
    </location>
</feature>
<reference evidence="6 7" key="2">
    <citation type="submission" date="2020-05" db="EMBL/GenBank/DDBJ databases">
        <title>Identification and distribution of gene clusters putatively required for synthesis of sphingolipid metabolism inhibitors in phylogenetically diverse species of the filamentous fungus Fusarium.</title>
        <authorList>
            <person name="Kim H.-S."/>
            <person name="Busman M."/>
            <person name="Brown D.W."/>
            <person name="Divon H."/>
            <person name="Uhlig S."/>
            <person name="Proctor R.H."/>
        </authorList>
    </citation>
    <scope>NUCLEOTIDE SEQUENCE [LARGE SCALE GENOMIC DNA]</scope>
    <source>
        <strain evidence="6 7">NRRL 25331</strain>
    </source>
</reference>
<feature type="signal peptide" evidence="3">
    <location>
        <begin position="1"/>
        <end position="27"/>
    </location>
</feature>
<gene>
    <name evidence="6" type="ORF">FCIRC_1447</name>
</gene>
<dbReference type="PANTHER" id="PTHR10039">
    <property type="entry name" value="AMELOGENIN"/>
    <property type="match status" value="1"/>
</dbReference>
<evidence type="ECO:0000259" key="4">
    <source>
        <dbReference type="Pfam" id="PF24883"/>
    </source>
</evidence>
<feature type="domain" description="DUF7791" evidence="5">
    <location>
        <begin position="688"/>
        <end position="783"/>
    </location>
</feature>
<evidence type="ECO:0000313" key="6">
    <source>
        <dbReference type="EMBL" id="KAF5689343.1"/>
    </source>
</evidence>
<feature type="chain" id="PRO_5034634629" description="NACHT domain-containing protein" evidence="3">
    <location>
        <begin position="28"/>
        <end position="1206"/>
    </location>
</feature>
<evidence type="ECO:0008006" key="8">
    <source>
        <dbReference type="Google" id="ProtNLM"/>
    </source>
</evidence>
<dbReference type="InterPro" id="IPR056693">
    <property type="entry name" value="DUF7791"/>
</dbReference>
<accession>A0A8H5XBJ8</accession>
<feature type="compositionally biased region" description="Acidic residues" evidence="2">
    <location>
        <begin position="319"/>
        <end position="332"/>
    </location>
</feature>
<feature type="region of interest" description="Disordered" evidence="2">
    <location>
        <begin position="295"/>
        <end position="332"/>
    </location>
</feature>
<dbReference type="Pfam" id="PF24883">
    <property type="entry name" value="NPHP3_N"/>
    <property type="match status" value="1"/>
</dbReference>
<keyword evidence="3" id="KW-0732">Signal</keyword>
<proteinExistence type="predicted"/>
<dbReference type="Proteomes" id="UP000572754">
    <property type="component" value="Unassembled WGS sequence"/>
</dbReference>
<evidence type="ECO:0000256" key="2">
    <source>
        <dbReference type="SAM" id="MobiDB-lite"/>
    </source>
</evidence>
<reference evidence="7" key="1">
    <citation type="journal article" date="2020" name="BMC Genomics">
        <title>Correction to: Identification and distribution of gene clusters required for synthesis of sphingolipid metabolism inhibitors in diverse species of the filamentous fungus Fusarium.</title>
        <authorList>
            <person name="Kim H.S."/>
            <person name="Lohmar J.M."/>
            <person name="Busman M."/>
            <person name="Brown D.W."/>
            <person name="Naumann T.A."/>
            <person name="Divon H.H."/>
            <person name="Lysoe E."/>
            <person name="Uhlig S."/>
            <person name="Proctor R.H."/>
        </authorList>
    </citation>
    <scope>NUCLEOTIDE SEQUENCE [LARGE SCALE GENOMIC DNA]</scope>
    <source>
        <strain evidence="7">NRRL 25331</strain>
    </source>
</reference>
<dbReference type="SUPFAM" id="SSF52540">
    <property type="entry name" value="P-loop containing nucleoside triphosphate hydrolases"/>
    <property type="match status" value="1"/>
</dbReference>
<name>A0A8H5XBJ8_FUSCI</name>
<dbReference type="InterPro" id="IPR056884">
    <property type="entry name" value="NPHP3-like_N"/>
</dbReference>
<organism evidence="6 7">
    <name type="scientific">Fusarium circinatum</name>
    <name type="common">Pitch canker fungus</name>
    <name type="synonym">Gibberella circinata</name>
    <dbReference type="NCBI Taxonomy" id="48490"/>
    <lineage>
        <taxon>Eukaryota</taxon>
        <taxon>Fungi</taxon>
        <taxon>Dikarya</taxon>
        <taxon>Ascomycota</taxon>
        <taxon>Pezizomycotina</taxon>
        <taxon>Sordariomycetes</taxon>
        <taxon>Hypocreomycetidae</taxon>
        <taxon>Hypocreales</taxon>
        <taxon>Nectriaceae</taxon>
        <taxon>Fusarium</taxon>
        <taxon>Fusarium fujikuroi species complex</taxon>
    </lineage>
</organism>